<dbReference type="AlphaFoldDB" id="A0A1J6IVX6"/>
<evidence type="ECO:0000313" key="3">
    <source>
        <dbReference type="Proteomes" id="UP000187609"/>
    </source>
</evidence>
<protein>
    <submittedName>
        <fullName evidence="2">Uncharacterized protein</fullName>
    </submittedName>
</protein>
<dbReference type="EMBL" id="MJEQ01026549">
    <property type="protein sequence ID" value="OIT08914.1"/>
    <property type="molecule type" value="Genomic_DNA"/>
</dbReference>
<dbReference type="Proteomes" id="UP000187609">
    <property type="component" value="Unassembled WGS sequence"/>
</dbReference>
<name>A0A1J6IVX6_NICAT</name>
<keyword evidence="3" id="KW-1185">Reference proteome</keyword>
<comment type="caution">
    <text evidence="2">The sequence shown here is derived from an EMBL/GenBank/DDBJ whole genome shotgun (WGS) entry which is preliminary data.</text>
</comment>
<organism evidence="2 3">
    <name type="scientific">Nicotiana attenuata</name>
    <name type="common">Coyote tobacco</name>
    <dbReference type="NCBI Taxonomy" id="49451"/>
    <lineage>
        <taxon>Eukaryota</taxon>
        <taxon>Viridiplantae</taxon>
        <taxon>Streptophyta</taxon>
        <taxon>Embryophyta</taxon>
        <taxon>Tracheophyta</taxon>
        <taxon>Spermatophyta</taxon>
        <taxon>Magnoliopsida</taxon>
        <taxon>eudicotyledons</taxon>
        <taxon>Gunneridae</taxon>
        <taxon>Pentapetalae</taxon>
        <taxon>asterids</taxon>
        <taxon>lamiids</taxon>
        <taxon>Solanales</taxon>
        <taxon>Solanaceae</taxon>
        <taxon>Nicotianoideae</taxon>
        <taxon>Nicotianeae</taxon>
        <taxon>Nicotiana</taxon>
    </lineage>
</organism>
<feature type="compositionally biased region" description="Basic and acidic residues" evidence="1">
    <location>
        <begin position="35"/>
        <end position="53"/>
    </location>
</feature>
<dbReference type="SMR" id="A0A1J6IVX6"/>
<accession>A0A1J6IVX6</accession>
<reference evidence="2" key="1">
    <citation type="submission" date="2016-11" db="EMBL/GenBank/DDBJ databases">
        <title>The genome of Nicotiana attenuata.</title>
        <authorList>
            <person name="Xu S."/>
            <person name="Brockmoeller T."/>
            <person name="Gaquerel E."/>
            <person name="Navarro A."/>
            <person name="Kuhl H."/>
            <person name="Gase K."/>
            <person name="Ling Z."/>
            <person name="Zhou W."/>
            <person name="Kreitzer C."/>
            <person name="Stanke M."/>
            <person name="Tang H."/>
            <person name="Lyons E."/>
            <person name="Pandey P."/>
            <person name="Pandey S.P."/>
            <person name="Timmermann B."/>
            <person name="Baldwin I.T."/>
        </authorList>
    </citation>
    <scope>NUCLEOTIDE SEQUENCE [LARGE SCALE GENOMIC DNA]</scope>
    <source>
        <strain evidence="2">UT</strain>
    </source>
</reference>
<evidence type="ECO:0000313" key="2">
    <source>
        <dbReference type="EMBL" id="OIT08914.1"/>
    </source>
</evidence>
<sequence length="75" mass="8749">MRTTPHPSSSQSNRPHHPSSSLKNTLTHKRARSHPSRDKFGIKNQKIQKEYQKPKKKQKQKRDFKTIFGFCFAGS</sequence>
<gene>
    <name evidence="2" type="ORF">A4A49_55811</name>
</gene>
<evidence type="ECO:0000256" key="1">
    <source>
        <dbReference type="SAM" id="MobiDB-lite"/>
    </source>
</evidence>
<feature type="region of interest" description="Disordered" evidence="1">
    <location>
        <begin position="1"/>
        <end position="63"/>
    </location>
</feature>
<dbReference type="Gramene" id="OIT08914">
    <property type="protein sequence ID" value="OIT08914"/>
    <property type="gene ID" value="A4A49_55811"/>
</dbReference>
<feature type="compositionally biased region" description="Polar residues" evidence="1">
    <location>
        <begin position="1"/>
        <end position="25"/>
    </location>
</feature>
<proteinExistence type="predicted"/>